<dbReference type="InterPro" id="IPR016181">
    <property type="entry name" value="Acyl_CoA_acyltransferase"/>
</dbReference>
<organism evidence="2 3">
    <name type="scientific">Paenibacillus campinasensis</name>
    <dbReference type="NCBI Taxonomy" id="66347"/>
    <lineage>
        <taxon>Bacteria</taxon>
        <taxon>Bacillati</taxon>
        <taxon>Bacillota</taxon>
        <taxon>Bacilli</taxon>
        <taxon>Bacillales</taxon>
        <taxon>Paenibacillaceae</taxon>
        <taxon>Paenibacillus</taxon>
    </lineage>
</organism>
<keyword evidence="2" id="KW-0808">Transferase</keyword>
<evidence type="ECO:0000313" key="2">
    <source>
        <dbReference type="EMBL" id="PAD71272.1"/>
    </source>
</evidence>
<dbReference type="RefSeq" id="WP_095268108.1">
    <property type="nucleotide sequence ID" value="NZ_NPBY01000112.1"/>
</dbReference>
<dbReference type="Proteomes" id="UP000215596">
    <property type="component" value="Unassembled WGS sequence"/>
</dbReference>
<dbReference type="Pfam" id="PF13527">
    <property type="entry name" value="Acetyltransf_9"/>
    <property type="match status" value="1"/>
</dbReference>
<dbReference type="GO" id="GO:0016747">
    <property type="term" value="F:acyltransferase activity, transferring groups other than amino-acyl groups"/>
    <property type="evidence" value="ECO:0007669"/>
    <property type="project" value="InterPro"/>
</dbReference>
<name>A0A268EDS1_9BACL</name>
<evidence type="ECO:0000259" key="1">
    <source>
        <dbReference type="PROSITE" id="PS51186"/>
    </source>
</evidence>
<dbReference type="EMBL" id="NPBY01000112">
    <property type="protein sequence ID" value="PAD71272.1"/>
    <property type="molecule type" value="Genomic_DNA"/>
</dbReference>
<dbReference type="PROSITE" id="PS51186">
    <property type="entry name" value="GNAT"/>
    <property type="match status" value="1"/>
</dbReference>
<proteinExistence type="predicted"/>
<dbReference type="CDD" id="cd04301">
    <property type="entry name" value="NAT_SF"/>
    <property type="match status" value="1"/>
</dbReference>
<evidence type="ECO:0000313" key="3">
    <source>
        <dbReference type="Proteomes" id="UP000215596"/>
    </source>
</evidence>
<reference evidence="2 3" key="1">
    <citation type="submission" date="2017-07" db="EMBL/GenBank/DDBJ databases">
        <title>Isolation and whole genome analysis of endospore-forming bacteria from heroin.</title>
        <authorList>
            <person name="Kalinowski J."/>
            <person name="Ahrens B."/>
            <person name="Al-Dilaimi A."/>
            <person name="Winkler A."/>
            <person name="Wibberg D."/>
            <person name="Schleenbecker U."/>
            <person name="Ruckert C."/>
            <person name="Wolfel R."/>
            <person name="Grass G."/>
        </authorList>
    </citation>
    <scope>NUCLEOTIDE SEQUENCE [LARGE SCALE GENOMIC DNA]</scope>
    <source>
        <strain evidence="2 3">7537-G1</strain>
    </source>
</reference>
<accession>A0A268EDS1</accession>
<protein>
    <submittedName>
        <fullName evidence="2">GNAT family N-acetyltransferase</fullName>
    </submittedName>
</protein>
<dbReference type="OrthoDB" id="5291446at2"/>
<dbReference type="SUPFAM" id="SSF55729">
    <property type="entry name" value="Acyl-CoA N-acyltransferases (Nat)"/>
    <property type="match status" value="1"/>
</dbReference>
<feature type="domain" description="N-acetyltransferase" evidence="1">
    <location>
        <begin position="1"/>
        <end position="148"/>
    </location>
</feature>
<gene>
    <name evidence="2" type="ORF">CHH67_25110</name>
</gene>
<dbReference type="InterPro" id="IPR000182">
    <property type="entry name" value="GNAT_dom"/>
</dbReference>
<comment type="caution">
    <text evidence="2">The sequence shown here is derived from an EMBL/GenBank/DDBJ whole genome shotgun (WGS) entry which is preliminary data.</text>
</comment>
<dbReference type="Gene3D" id="3.40.630.30">
    <property type="match status" value="1"/>
</dbReference>
<dbReference type="AlphaFoldDB" id="A0A268EDS1"/>
<sequence>MNIGLLNKEQLQQAVELSDRIFLKQPEQPSMGVSFPLIFRPGINHSYGVSDGDKLVSFMGFVPFTMNVRGASLRVYSIGSVCTDTAYRGQRLAGTLLDLCMKHAEAAGAPLIFISGARSLYTRAGARHFGRAVKYRLGDAVADALEARSAQDIHVRPMVPEDLLAVHDLLTAREAAYALTPTELGRLLEASAYANVLRLEQQLLVAEKNGRVTAFAAIGVPGERMTASRPATLVEWAGEAEAASRLLAACMRGFQLPELVATLAWQDDSLGALLQAAGAEAETVPNDGTVYLADGRELLRQLRPLLPPGALIAEGQHGPYRYRAGGKTIELDDEGLLSLLFDPASPYRLSAEHPPAFSPIPLPYLSGLNYI</sequence>